<proteinExistence type="predicted"/>
<keyword evidence="6" id="KW-1185">Reference proteome</keyword>
<gene>
    <name evidence="5" type="ORF">HZU75_14665</name>
</gene>
<dbReference type="GO" id="GO:0003677">
    <property type="term" value="F:DNA binding"/>
    <property type="evidence" value="ECO:0007669"/>
    <property type="project" value="UniProtKB-KW"/>
</dbReference>
<evidence type="ECO:0000256" key="2">
    <source>
        <dbReference type="ARBA" id="ARBA00023125"/>
    </source>
</evidence>
<dbReference type="Proteomes" id="UP000510822">
    <property type="component" value="Chromosome"/>
</dbReference>
<dbReference type="InterPro" id="IPR047057">
    <property type="entry name" value="MerR_fam"/>
</dbReference>
<evidence type="ECO:0000259" key="4">
    <source>
        <dbReference type="PROSITE" id="PS50937"/>
    </source>
</evidence>
<dbReference type="Gene3D" id="1.10.1660.10">
    <property type="match status" value="1"/>
</dbReference>
<dbReference type="RefSeq" id="WP_180306746.1">
    <property type="nucleotide sequence ID" value="NZ_CP058952.1"/>
</dbReference>
<dbReference type="KEGG" id="cfon:HZU75_14665"/>
<dbReference type="SMART" id="SM00422">
    <property type="entry name" value="HTH_MERR"/>
    <property type="match status" value="1"/>
</dbReference>
<dbReference type="PANTHER" id="PTHR30204">
    <property type="entry name" value="REDOX-CYCLING DRUG-SENSING TRANSCRIPTIONAL ACTIVATOR SOXR"/>
    <property type="match status" value="1"/>
</dbReference>
<dbReference type="GO" id="GO:0003700">
    <property type="term" value="F:DNA-binding transcription factor activity"/>
    <property type="evidence" value="ECO:0007669"/>
    <property type="project" value="InterPro"/>
</dbReference>
<evidence type="ECO:0000256" key="1">
    <source>
        <dbReference type="ARBA" id="ARBA00023015"/>
    </source>
</evidence>
<dbReference type="InterPro" id="IPR009061">
    <property type="entry name" value="DNA-bd_dom_put_sf"/>
</dbReference>
<dbReference type="InterPro" id="IPR015358">
    <property type="entry name" value="Tscrpt_reg_MerR_DNA-bd"/>
</dbReference>
<dbReference type="PROSITE" id="PS50937">
    <property type="entry name" value="HTH_MERR_2"/>
    <property type="match status" value="1"/>
</dbReference>
<feature type="domain" description="HTH merR-type" evidence="4">
    <location>
        <begin position="1"/>
        <end position="69"/>
    </location>
</feature>
<keyword evidence="2 5" id="KW-0238">DNA-binding</keyword>
<keyword evidence="1" id="KW-0805">Transcription regulation</keyword>
<sequence length="138" mass="15516">MNIGQAAQLSGLSSKMIRHYESLGLIKPKGRSAAGYRIFNELDLRQLQFIHQARALGFSLEQIGQLLQLWKQEDRASIDVKLLAELHIKELDRKIESMRKMKLTLAALVEKCPASEDPHCPILQSLSINGAPRIDVQS</sequence>
<evidence type="ECO:0000256" key="3">
    <source>
        <dbReference type="ARBA" id="ARBA00023163"/>
    </source>
</evidence>
<dbReference type="EMBL" id="CP058952">
    <property type="protein sequence ID" value="QLI82670.1"/>
    <property type="molecule type" value="Genomic_DNA"/>
</dbReference>
<dbReference type="AlphaFoldDB" id="A0A7D5ZMB7"/>
<accession>A0A7D5ZMB7</accession>
<evidence type="ECO:0000313" key="6">
    <source>
        <dbReference type="Proteomes" id="UP000510822"/>
    </source>
</evidence>
<dbReference type="PRINTS" id="PR00040">
    <property type="entry name" value="HTHMERR"/>
</dbReference>
<dbReference type="PANTHER" id="PTHR30204:SF94">
    <property type="entry name" value="HEAVY METAL-DEPENDENT TRANSCRIPTIONAL REGULATOR HI_0293-RELATED"/>
    <property type="match status" value="1"/>
</dbReference>
<reference evidence="5 6" key="1">
    <citation type="journal article" date="2016" name="Int. J. Syst. Evol. Microbiol.">
        <title>Chitinibacter fontanus sp. nov., isolated from a spring.</title>
        <authorList>
            <person name="Sheu S.Y."/>
            <person name="Li Y.S."/>
            <person name="Young C.C."/>
            <person name="Chen W.M."/>
        </authorList>
    </citation>
    <scope>NUCLEOTIDE SEQUENCE [LARGE SCALE GENOMIC DNA]</scope>
    <source>
        <strain evidence="5 6">STM-7</strain>
    </source>
</reference>
<keyword evidence="3" id="KW-0804">Transcription</keyword>
<organism evidence="5 6">
    <name type="scientific">Chitinibacter fontanus</name>
    <dbReference type="NCBI Taxonomy" id="1737446"/>
    <lineage>
        <taxon>Bacteria</taxon>
        <taxon>Pseudomonadati</taxon>
        <taxon>Pseudomonadota</taxon>
        <taxon>Betaproteobacteria</taxon>
        <taxon>Neisseriales</taxon>
        <taxon>Chitinibacteraceae</taxon>
        <taxon>Chitinibacter</taxon>
    </lineage>
</organism>
<evidence type="ECO:0000313" key="5">
    <source>
        <dbReference type="EMBL" id="QLI82670.1"/>
    </source>
</evidence>
<name>A0A7D5ZMB7_9NEIS</name>
<dbReference type="SUPFAM" id="SSF46955">
    <property type="entry name" value="Putative DNA-binding domain"/>
    <property type="match status" value="1"/>
</dbReference>
<dbReference type="PROSITE" id="PS00552">
    <property type="entry name" value="HTH_MERR_1"/>
    <property type="match status" value="1"/>
</dbReference>
<protein>
    <submittedName>
        <fullName evidence="5">MerR family DNA-binding protein</fullName>
    </submittedName>
</protein>
<dbReference type="Pfam" id="PF09278">
    <property type="entry name" value="MerR-DNA-bind"/>
    <property type="match status" value="1"/>
</dbReference>
<dbReference type="Pfam" id="PF00376">
    <property type="entry name" value="MerR"/>
    <property type="match status" value="1"/>
</dbReference>
<dbReference type="InterPro" id="IPR000551">
    <property type="entry name" value="MerR-type_HTH_dom"/>
</dbReference>